<keyword evidence="2" id="KW-1185">Reference proteome</keyword>
<dbReference type="EMBL" id="MU790869">
    <property type="protein sequence ID" value="KAJ3992336.1"/>
    <property type="molecule type" value="Genomic_DNA"/>
</dbReference>
<proteinExistence type="predicted"/>
<evidence type="ECO:0000313" key="2">
    <source>
        <dbReference type="Proteomes" id="UP001163828"/>
    </source>
</evidence>
<accession>A0ABQ8Q147</accession>
<organism evidence="1 2">
    <name type="scientific">Lentinula boryana</name>
    <dbReference type="NCBI Taxonomy" id="40481"/>
    <lineage>
        <taxon>Eukaryota</taxon>
        <taxon>Fungi</taxon>
        <taxon>Dikarya</taxon>
        <taxon>Basidiomycota</taxon>
        <taxon>Agaricomycotina</taxon>
        <taxon>Agaricomycetes</taxon>
        <taxon>Agaricomycetidae</taxon>
        <taxon>Agaricales</taxon>
        <taxon>Marasmiineae</taxon>
        <taxon>Omphalotaceae</taxon>
        <taxon>Lentinula</taxon>
    </lineage>
</organism>
<name>A0ABQ8Q147_9AGAR</name>
<gene>
    <name evidence="1" type="ORF">F5050DRAFT_1905411</name>
</gene>
<sequence length="192" mass="21930">MPKSTFRTNSIAHARRFRHIKDPPSTPGPMAEAAVIADVTPIQPGLNSDHDTWESEVEEMGAVFEDMVGEESNKALEAEMTRRTGGHLYRHDLESLFFVMLCLACRYAAPGVPAPEPRPYPDWYTGTNRNFTKKNSFKKRYGRVNIELEDFNFDYDWTTLGKFASYTQMRSIMSLFNGGSLVTRWAGWNPEH</sequence>
<evidence type="ECO:0000313" key="1">
    <source>
        <dbReference type="EMBL" id="KAJ3992336.1"/>
    </source>
</evidence>
<reference evidence="1" key="1">
    <citation type="submission" date="2022-08" db="EMBL/GenBank/DDBJ databases">
        <authorList>
            <consortium name="DOE Joint Genome Institute"/>
            <person name="Min B."/>
            <person name="Riley R."/>
            <person name="Sierra-Patev S."/>
            <person name="Naranjo-Ortiz M."/>
            <person name="Looney B."/>
            <person name="Konkel Z."/>
            <person name="Slot J.C."/>
            <person name="Sakamoto Y."/>
            <person name="Steenwyk J.L."/>
            <person name="Rokas A."/>
            <person name="Carro J."/>
            <person name="Camarero S."/>
            <person name="Ferreira P."/>
            <person name="Molpeceres G."/>
            <person name="Ruiz-Duenas F.J."/>
            <person name="Serrano A."/>
            <person name="Henrissat B."/>
            <person name="Drula E."/>
            <person name="Hughes K.W."/>
            <person name="Mata J.L."/>
            <person name="Ishikawa N.K."/>
            <person name="Vargas-Isla R."/>
            <person name="Ushijima S."/>
            <person name="Smith C.A."/>
            <person name="Ahrendt S."/>
            <person name="Andreopoulos W."/>
            <person name="He G."/>
            <person name="Labutti K."/>
            <person name="Lipzen A."/>
            <person name="Ng V."/>
            <person name="Sandor L."/>
            <person name="Barry K."/>
            <person name="Martinez A.T."/>
            <person name="Xiao Y."/>
            <person name="Gibbons J.G."/>
            <person name="Terashima K."/>
            <person name="Hibbett D.S."/>
            <person name="Grigoriev I.V."/>
        </authorList>
    </citation>
    <scope>NUCLEOTIDE SEQUENCE</scope>
    <source>
        <strain evidence="1">TFB10827</strain>
    </source>
</reference>
<comment type="caution">
    <text evidence="1">The sequence shown here is derived from an EMBL/GenBank/DDBJ whole genome shotgun (WGS) entry which is preliminary data.</text>
</comment>
<dbReference type="Proteomes" id="UP001163828">
    <property type="component" value="Unassembled WGS sequence"/>
</dbReference>
<protein>
    <submittedName>
        <fullName evidence="1">Uncharacterized protein</fullName>
    </submittedName>
</protein>